<keyword evidence="4" id="KW-1185">Reference proteome</keyword>
<accession>A0A4R8Q6G3</accession>
<reference evidence="3 4" key="1">
    <citation type="submission" date="2018-11" db="EMBL/GenBank/DDBJ databases">
        <title>Genome sequence and assembly of Colletotrichum spinosum.</title>
        <authorList>
            <person name="Gan P."/>
            <person name="Shirasu K."/>
        </authorList>
    </citation>
    <scope>NUCLEOTIDE SEQUENCE [LARGE SCALE GENOMIC DNA]</scope>
    <source>
        <strain evidence="3 4">CBS 515.97</strain>
    </source>
</reference>
<dbReference type="PANTHER" id="PTHR43092">
    <property type="entry name" value="L-CYSTEINE DESULFHYDRASE"/>
    <property type="match status" value="1"/>
</dbReference>
<dbReference type="Pfam" id="PF00266">
    <property type="entry name" value="Aminotran_5"/>
    <property type="match status" value="1"/>
</dbReference>
<proteinExistence type="predicted"/>
<dbReference type="SUPFAM" id="SSF53383">
    <property type="entry name" value="PLP-dependent transferases"/>
    <property type="match status" value="1"/>
</dbReference>
<evidence type="ECO:0000259" key="2">
    <source>
        <dbReference type="Pfam" id="PF00266"/>
    </source>
</evidence>
<sequence>MGDYVEGNIHINLHVSPPKFGKHFLGEFLLDPSYRNLNHSSYGAIPRHVQRALRAYQDEAEARPDPFIRFTYHDKLRESRQAIADLLHVPRSTVVFVPNATTGINTVLRNLTWDADGRDEILYFNTIYGACGKTISYIVDTRQGLVSARGITLTYPLEDEEIIAVFRSTVAGSRREGKRPKVCLFDVVSSTPGVRFPFEAMVAACRELGIVSLVDGAQGVGMIPLDLATLDPDYFVSNCHKWLHVPRASAVFYVPERNQHRMASTVPTSHGYAPRAGPKWFNPLPEAEGETQFEYNFGYVGTLDNSPHLCVKDALEWRASIGGEDKIMAYMWALAKQGGNKAAALLGTHILDNKAETMTNCGMVNVALPVVTGENAEAPSTGPDGTITVPGNLAIPIVNWMVGVLVAEYQTFVALFWHDRRWYMRLSAQVYVDEEDFEWIARKMRELCQRVAKQEYKHNHEPR</sequence>
<gene>
    <name evidence="3" type="primary">egt-2</name>
    <name evidence="3" type="ORF">C8035_v012359</name>
</gene>
<dbReference type="GO" id="GO:0016829">
    <property type="term" value="F:lyase activity"/>
    <property type="evidence" value="ECO:0007669"/>
    <property type="project" value="UniProtKB-KW"/>
</dbReference>
<dbReference type="InterPro" id="IPR015424">
    <property type="entry name" value="PyrdxlP-dep_Trfase"/>
</dbReference>
<evidence type="ECO:0000313" key="4">
    <source>
        <dbReference type="Proteomes" id="UP000295083"/>
    </source>
</evidence>
<comment type="caution">
    <text evidence="3">The sequence shown here is derived from an EMBL/GenBank/DDBJ whole genome shotgun (WGS) entry which is preliminary data.</text>
</comment>
<dbReference type="InterPro" id="IPR000192">
    <property type="entry name" value="Aminotrans_V_dom"/>
</dbReference>
<name>A0A4R8Q6G3_9PEZI</name>
<dbReference type="EMBL" id="QAPG01000082">
    <property type="protein sequence ID" value="TDZ32306.1"/>
    <property type="molecule type" value="Genomic_DNA"/>
</dbReference>
<evidence type="ECO:0000313" key="3">
    <source>
        <dbReference type="EMBL" id="TDZ32306.1"/>
    </source>
</evidence>
<dbReference type="Gene3D" id="3.40.640.10">
    <property type="entry name" value="Type I PLP-dependent aspartate aminotransferase-like (Major domain)"/>
    <property type="match status" value="1"/>
</dbReference>
<keyword evidence="1" id="KW-0663">Pyridoxal phosphate</keyword>
<keyword evidence="3" id="KW-0456">Lyase</keyword>
<protein>
    <submittedName>
        <fullName evidence="3">Hercynylcysteine sulfoxide lyase</fullName>
    </submittedName>
</protein>
<dbReference type="InterPro" id="IPR015421">
    <property type="entry name" value="PyrdxlP-dep_Trfase_major"/>
</dbReference>
<feature type="domain" description="Aminotransferase class V" evidence="2">
    <location>
        <begin position="72"/>
        <end position="266"/>
    </location>
</feature>
<evidence type="ECO:0000256" key="1">
    <source>
        <dbReference type="ARBA" id="ARBA00022898"/>
    </source>
</evidence>
<dbReference type="PANTHER" id="PTHR43092:SF2">
    <property type="entry name" value="HERCYNYLCYSTEINE SULFOXIDE LYASE"/>
    <property type="match status" value="1"/>
</dbReference>
<dbReference type="Proteomes" id="UP000295083">
    <property type="component" value="Unassembled WGS sequence"/>
</dbReference>
<organism evidence="3 4">
    <name type="scientific">Colletotrichum spinosum</name>
    <dbReference type="NCBI Taxonomy" id="1347390"/>
    <lineage>
        <taxon>Eukaryota</taxon>
        <taxon>Fungi</taxon>
        <taxon>Dikarya</taxon>
        <taxon>Ascomycota</taxon>
        <taxon>Pezizomycotina</taxon>
        <taxon>Sordariomycetes</taxon>
        <taxon>Hypocreomycetidae</taxon>
        <taxon>Glomerellales</taxon>
        <taxon>Glomerellaceae</taxon>
        <taxon>Colletotrichum</taxon>
        <taxon>Colletotrichum orbiculare species complex</taxon>
    </lineage>
</organism>
<dbReference type="AlphaFoldDB" id="A0A4R8Q6G3"/>